<dbReference type="RefSeq" id="WP_014798664.1">
    <property type="nucleotide sequence ID" value="NC_018018.1"/>
</dbReference>
<organism evidence="2 3">
    <name type="scientific">Bernardetia litoralis (strain ATCC 23117 / DSM 6794 / NBRC 15988 / NCIMB 1366 / Fx l1 / Sio-4)</name>
    <name type="common">Flexibacter litoralis</name>
    <dbReference type="NCBI Taxonomy" id="880071"/>
    <lineage>
        <taxon>Bacteria</taxon>
        <taxon>Pseudomonadati</taxon>
        <taxon>Bacteroidota</taxon>
        <taxon>Cytophagia</taxon>
        <taxon>Cytophagales</taxon>
        <taxon>Bernardetiaceae</taxon>
        <taxon>Bernardetia</taxon>
    </lineage>
</organism>
<dbReference type="Gene3D" id="2.60.40.1120">
    <property type="entry name" value="Carboxypeptidase-like, regulatory domain"/>
    <property type="match status" value="1"/>
</dbReference>
<evidence type="ECO:0008006" key="4">
    <source>
        <dbReference type="Google" id="ProtNLM"/>
    </source>
</evidence>
<reference evidence="3" key="1">
    <citation type="submission" date="2012-06" db="EMBL/GenBank/DDBJ databases">
        <title>The complete genome of Flexibacter litoralis DSM 6794.</title>
        <authorList>
            <person name="Lucas S."/>
            <person name="Copeland A."/>
            <person name="Lapidus A."/>
            <person name="Glavina del Rio T."/>
            <person name="Dalin E."/>
            <person name="Tice H."/>
            <person name="Bruce D."/>
            <person name="Goodwin L."/>
            <person name="Pitluck S."/>
            <person name="Peters L."/>
            <person name="Ovchinnikova G."/>
            <person name="Lu M."/>
            <person name="Kyrpides N."/>
            <person name="Mavromatis K."/>
            <person name="Ivanova N."/>
            <person name="Brettin T."/>
            <person name="Detter J.C."/>
            <person name="Han C."/>
            <person name="Larimer F."/>
            <person name="Land M."/>
            <person name="Hauser L."/>
            <person name="Markowitz V."/>
            <person name="Cheng J.-F."/>
            <person name="Hugenholtz P."/>
            <person name="Woyke T."/>
            <person name="Wu D."/>
            <person name="Spring S."/>
            <person name="Lang E."/>
            <person name="Kopitz M."/>
            <person name="Brambilla E."/>
            <person name="Klenk H.-P."/>
            <person name="Eisen J.A."/>
        </authorList>
    </citation>
    <scope>NUCLEOTIDE SEQUENCE [LARGE SCALE GENOMIC DNA]</scope>
    <source>
        <strain evidence="3">ATCC 23117 / DSM 6794 / NBRC 15988 / NCIMB 1366 / Sio-4</strain>
    </source>
</reference>
<dbReference type="STRING" id="880071.Fleli_2879"/>
<evidence type="ECO:0000313" key="2">
    <source>
        <dbReference type="EMBL" id="AFM05230.1"/>
    </source>
</evidence>
<name>I4AMP5_BERLS</name>
<dbReference type="KEGG" id="fli:Fleli_2879"/>
<feature type="signal peptide" evidence="1">
    <location>
        <begin position="1"/>
        <end position="25"/>
    </location>
</feature>
<dbReference type="OrthoDB" id="983143at2"/>
<keyword evidence="1" id="KW-0732">Signal</keyword>
<dbReference type="EMBL" id="CP003345">
    <property type="protein sequence ID" value="AFM05230.1"/>
    <property type="molecule type" value="Genomic_DNA"/>
</dbReference>
<dbReference type="Pfam" id="PF13715">
    <property type="entry name" value="CarbopepD_reg_2"/>
    <property type="match status" value="1"/>
</dbReference>
<dbReference type="PATRIC" id="fig|880071.3.peg.2869"/>
<protein>
    <recommendedName>
        <fullName evidence="4">Carboxypeptidase-like regulatory domain-containing protein</fullName>
    </recommendedName>
</protein>
<dbReference type="Pfam" id="PF18939">
    <property type="entry name" value="DUF5686"/>
    <property type="match status" value="1"/>
</dbReference>
<accession>I4AMP5</accession>
<dbReference type="Proteomes" id="UP000006054">
    <property type="component" value="Chromosome"/>
</dbReference>
<keyword evidence="3" id="KW-1185">Reference proteome</keyword>
<dbReference type="InterPro" id="IPR008969">
    <property type="entry name" value="CarboxyPept-like_regulatory"/>
</dbReference>
<sequence precursor="true">MNIVFYTSRFFLVIGFLLISCSAFAQKTVVTGKVTDAETGDGVPFANVYFDGTTIGVSTDFDGFYKIETDKATDSLVVSYVSYQTRKKAIQKGVTQNIDYQLASSEETLKAIVITSGKRENPAWEYLRGVLEHKSENDKRRLSAYEYDSYSKVELDVDNISDKFKEKKMVKQIISVVDSVESLAGEDGKPVLPLFISETISKYYYRDNPVKRKEEIQKTRIKGVGIDDGSIVSQLVGSSFQDYNFYKSWIQIAGKDFVSPVSESWRLFYDYELQERSEIDGIWCYHIDFQPKREEDLAFTGTMWITDDSTFALKRIDVTVPKTANLNFIEKIKIQQDLKRIEDEKETAWIPVKTRILVDVGQINDQWAGMLLKSYSSAENIIINKPKELRFYKDAIVVDEEVNNSTDEFWQENRHDSLTASEQTVYAMIDTISNLPMVKSYIEIADLLINGYKDIGKIDIGTLLTFYSNNNIEGHRLMFRTRTNIDFSSKIQFFAGIGYGFKDEKWKYSGKIRYIANRNPWTVISVAHQYDLQQVALFNEDFRSSDNYLFTAFSRWGDLSRNRPFYHRQSSIDFQTDIIKGVTSKITYRNQEYDPLFAFEFFDPENSDIRRSNFTVSEVMAEVRIGFRERYINGEMARVVIPSNFPVFKFRYIRGISGFLGGDLEYHKFSTRLEHSFRVGIFGRTDYFISAGFTPSTLPYPLLESHLGNETPFYNQLSFNLMNYFEFVSDKYASINIVHDFNGFLLNRIPLMRRLKWRTFVEGNMLIGNVSQKNIDLIPNIDSNGVPMPKFGSLGATPYAEVSYGVSNIFRFVRVQAVHRLTYLDKDDASKWGIRVSAQFRL</sequence>
<dbReference type="InterPro" id="IPR043741">
    <property type="entry name" value="DUF5686"/>
</dbReference>
<dbReference type="HOGENOM" id="CLU_015931_2_0_10"/>
<proteinExistence type="predicted"/>
<evidence type="ECO:0000313" key="3">
    <source>
        <dbReference type="Proteomes" id="UP000006054"/>
    </source>
</evidence>
<feature type="chain" id="PRO_5003685493" description="Carboxypeptidase-like regulatory domain-containing protein" evidence="1">
    <location>
        <begin position="26"/>
        <end position="842"/>
    </location>
</feature>
<dbReference type="eggNOG" id="COG4775">
    <property type="taxonomic scope" value="Bacteria"/>
</dbReference>
<dbReference type="AlphaFoldDB" id="I4AMP5"/>
<gene>
    <name evidence="2" type="ordered locus">Fleli_2879</name>
</gene>
<evidence type="ECO:0000256" key="1">
    <source>
        <dbReference type="SAM" id="SignalP"/>
    </source>
</evidence>
<dbReference type="SUPFAM" id="SSF49464">
    <property type="entry name" value="Carboxypeptidase regulatory domain-like"/>
    <property type="match status" value="1"/>
</dbReference>